<dbReference type="STRING" id="314283.MED297_16953"/>
<feature type="transmembrane region" description="Helical" evidence="1">
    <location>
        <begin position="99"/>
        <end position="119"/>
    </location>
</feature>
<dbReference type="OrthoDB" id="6197933at2"/>
<dbReference type="InterPro" id="IPR018643">
    <property type="entry name" value="DUF2069_membrane"/>
</dbReference>
<keyword evidence="1" id="KW-0812">Transmembrane</keyword>
<evidence type="ECO:0000256" key="1">
    <source>
        <dbReference type="SAM" id="Phobius"/>
    </source>
</evidence>
<gene>
    <name evidence="2" type="ORF">MED297_16953</name>
</gene>
<comment type="caution">
    <text evidence="2">The sequence shown here is derived from an EMBL/GenBank/DDBJ whole genome shotgun (WGS) entry which is preliminary data.</text>
</comment>
<keyword evidence="1" id="KW-0472">Membrane</keyword>
<evidence type="ECO:0000313" key="3">
    <source>
        <dbReference type="Proteomes" id="UP000005953"/>
    </source>
</evidence>
<dbReference type="RefSeq" id="WP_008043742.1">
    <property type="nucleotide sequence ID" value="NZ_CH724150.1"/>
</dbReference>
<protein>
    <submittedName>
        <fullName evidence="2">Uncharacterized protein</fullName>
    </submittedName>
</protein>
<keyword evidence="1" id="KW-1133">Transmembrane helix</keyword>
<name>A4BFF6_9GAMM</name>
<organism evidence="2 3">
    <name type="scientific">Reinekea blandensis MED297</name>
    <dbReference type="NCBI Taxonomy" id="314283"/>
    <lineage>
        <taxon>Bacteria</taxon>
        <taxon>Pseudomonadati</taxon>
        <taxon>Pseudomonadota</taxon>
        <taxon>Gammaproteobacteria</taxon>
        <taxon>Oceanospirillales</taxon>
        <taxon>Saccharospirillaceae</taxon>
        <taxon>Reinekea</taxon>
    </lineage>
</organism>
<dbReference type="Pfam" id="PF09842">
    <property type="entry name" value="DUF2069"/>
    <property type="match status" value="1"/>
</dbReference>
<dbReference type="HOGENOM" id="CLU_1915365_0_0_6"/>
<keyword evidence="3" id="KW-1185">Reference proteome</keyword>
<feature type="transmembrane region" description="Helical" evidence="1">
    <location>
        <begin position="44"/>
        <end position="67"/>
    </location>
</feature>
<dbReference type="AlphaFoldDB" id="A4BFF6"/>
<dbReference type="EMBL" id="AAOE01000013">
    <property type="protein sequence ID" value="EAR09051.1"/>
    <property type="molecule type" value="Genomic_DNA"/>
</dbReference>
<sequence length="132" mass="14836">MKQKRVNINTRLKWHFFLLIMACILGTFLSGPSPAGTDLSLPEWFGTGLMMSLITVLPLMFFIPTVLKPTPGSVSWLSFFLLAYLVFAILKIFSPGGFFGGTLMTLFNLTAFFYAVAWLRPFKKAAKEKQKS</sequence>
<accession>A4BFF6</accession>
<evidence type="ECO:0000313" key="2">
    <source>
        <dbReference type="EMBL" id="EAR09051.1"/>
    </source>
</evidence>
<feature type="transmembrane region" description="Helical" evidence="1">
    <location>
        <begin position="12"/>
        <end position="32"/>
    </location>
</feature>
<proteinExistence type="predicted"/>
<feature type="transmembrane region" description="Helical" evidence="1">
    <location>
        <begin position="74"/>
        <end position="93"/>
    </location>
</feature>
<dbReference type="Proteomes" id="UP000005953">
    <property type="component" value="Unassembled WGS sequence"/>
</dbReference>
<reference evidence="2 3" key="1">
    <citation type="submission" date="2006-02" db="EMBL/GenBank/DDBJ databases">
        <authorList>
            <person name="Pinhassi J."/>
            <person name="Pedros-Alio C."/>
            <person name="Ferriera S."/>
            <person name="Johnson J."/>
            <person name="Kravitz S."/>
            <person name="Halpern A."/>
            <person name="Remington K."/>
            <person name="Beeson K."/>
            <person name="Tran B."/>
            <person name="Rogers Y.-H."/>
            <person name="Friedman R."/>
            <person name="Venter J.C."/>
        </authorList>
    </citation>
    <scope>NUCLEOTIDE SEQUENCE [LARGE SCALE GENOMIC DNA]</scope>
    <source>
        <strain evidence="2 3">MED297</strain>
    </source>
</reference>